<dbReference type="Proteomes" id="UP001165667">
    <property type="component" value="Unassembled WGS sequence"/>
</dbReference>
<organism evidence="14 15">
    <name type="scientific">Lichenifustis flavocetrariae</name>
    <dbReference type="NCBI Taxonomy" id="2949735"/>
    <lineage>
        <taxon>Bacteria</taxon>
        <taxon>Pseudomonadati</taxon>
        <taxon>Pseudomonadota</taxon>
        <taxon>Alphaproteobacteria</taxon>
        <taxon>Hyphomicrobiales</taxon>
        <taxon>Lichenihabitantaceae</taxon>
        <taxon>Lichenifustis</taxon>
    </lineage>
</organism>
<dbReference type="InterPro" id="IPR003593">
    <property type="entry name" value="AAA+_ATPase"/>
</dbReference>
<evidence type="ECO:0000256" key="9">
    <source>
        <dbReference type="ARBA" id="ARBA00038850"/>
    </source>
</evidence>
<dbReference type="PANTHER" id="PTHR43166:SF25">
    <property type="entry name" value="ARGININE TRANSPORT ATP-BINDING PROTEIN ARTP"/>
    <property type="match status" value="1"/>
</dbReference>
<dbReference type="EC" id="7.4.2.1" evidence="9"/>
<evidence type="ECO:0000256" key="1">
    <source>
        <dbReference type="ARBA" id="ARBA00004236"/>
    </source>
</evidence>
<dbReference type="SMART" id="SM00382">
    <property type="entry name" value="AAA"/>
    <property type="match status" value="1"/>
</dbReference>
<evidence type="ECO:0000256" key="11">
    <source>
        <dbReference type="ARBA" id="ARBA00047624"/>
    </source>
</evidence>
<comment type="catalytic activity">
    <reaction evidence="11">
        <text>a polar amino acid(out) + ATP + H2O = a polar amino acid(in) + ADP + phosphate + H(+)</text>
        <dbReference type="Rhea" id="RHEA:14673"/>
        <dbReference type="ChEBI" id="CHEBI:15377"/>
        <dbReference type="ChEBI" id="CHEBI:15378"/>
        <dbReference type="ChEBI" id="CHEBI:30616"/>
        <dbReference type="ChEBI" id="CHEBI:43474"/>
        <dbReference type="ChEBI" id="CHEBI:62031"/>
        <dbReference type="ChEBI" id="CHEBI:456216"/>
        <dbReference type="EC" id="7.4.2.1"/>
    </reaction>
    <physiologicalReaction direction="left-to-right" evidence="11">
        <dbReference type="Rhea" id="RHEA:14674"/>
    </physiologicalReaction>
</comment>
<evidence type="ECO:0000256" key="3">
    <source>
        <dbReference type="ARBA" id="ARBA00022448"/>
    </source>
</evidence>
<evidence type="ECO:0000256" key="8">
    <source>
        <dbReference type="ARBA" id="ARBA00023136"/>
    </source>
</evidence>
<dbReference type="SUPFAM" id="SSF52540">
    <property type="entry name" value="P-loop containing nucleoside triphosphate hydrolases"/>
    <property type="match status" value="1"/>
</dbReference>
<dbReference type="GO" id="GO:0016887">
    <property type="term" value="F:ATP hydrolysis activity"/>
    <property type="evidence" value="ECO:0007669"/>
    <property type="project" value="InterPro"/>
</dbReference>
<evidence type="ECO:0000256" key="6">
    <source>
        <dbReference type="ARBA" id="ARBA00022840"/>
    </source>
</evidence>
<dbReference type="RefSeq" id="WP_282588185.1">
    <property type="nucleotide sequence ID" value="NZ_JAMOIM010000033.1"/>
</dbReference>
<evidence type="ECO:0000256" key="12">
    <source>
        <dbReference type="ARBA" id="ARBA00047796"/>
    </source>
</evidence>
<keyword evidence="8" id="KW-0472">Membrane</keyword>
<evidence type="ECO:0000256" key="10">
    <source>
        <dbReference type="ARBA" id="ARBA00040096"/>
    </source>
</evidence>
<dbReference type="EMBL" id="JAMOIM010000033">
    <property type="protein sequence ID" value="MCW6511809.1"/>
    <property type="molecule type" value="Genomic_DNA"/>
</dbReference>
<dbReference type="InterPro" id="IPR027417">
    <property type="entry name" value="P-loop_NTPase"/>
</dbReference>
<feature type="domain" description="ABC transporter" evidence="13">
    <location>
        <begin position="15"/>
        <end position="248"/>
    </location>
</feature>
<dbReference type="Pfam" id="PF00005">
    <property type="entry name" value="ABC_tran"/>
    <property type="match status" value="1"/>
</dbReference>
<comment type="similarity">
    <text evidence="2">Belongs to the ABC transporter superfamily.</text>
</comment>
<comment type="subcellular location">
    <subcellularLocation>
        <location evidence="1">Cell membrane</location>
    </subcellularLocation>
</comment>
<reference evidence="14" key="1">
    <citation type="submission" date="2022-05" db="EMBL/GenBank/DDBJ databases">
        <authorList>
            <person name="Pankratov T."/>
        </authorList>
    </citation>
    <scope>NUCLEOTIDE SEQUENCE</scope>
    <source>
        <strain evidence="14">BP6-180914</strain>
    </source>
</reference>
<keyword evidence="3" id="KW-0813">Transport</keyword>
<name>A0AA42CLN3_9HYPH</name>
<proteinExistence type="inferred from homology"/>
<dbReference type="InterPro" id="IPR050086">
    <property type="entry name" value="MetN_ABC_transporter-like"/>
</dbReference>
<keyword evidence="5" id="KW-0547">Nucleotide-binding</keyword>
<protein>
    <recommendedName>
        <fullName evidence="10">Arginine transport ATP-binding protein ArtP</fullName>
        <ecNumber evidence="9">7.4.2.1</ecNumber>
    </recommendedName>
</protein>
<dbReference type="InterPro" id="IPR003439">
    <property type="entry name" value="ABC_transporter-like_ATP-bd"/>
</dbReference>
<keyword evidence="4" id="KW-1003">Cell membrane</keyword>
<dbReference type="Gene3D" id="3.40.50.300">
    <property type="entry name" value="P-loop containing nucleotide triphosphate hydrolases"/>
    <property type="match status" value="1"/>
</dbReference>
<evidence type="ECO:0000256" key="2">
    <source>
        <dbReference type="ARBA" id="ARBA00005417"/>
    </source>
</evidence>
<dbReference type="AlphaFoldDB" id="A0AA42CLN3"/>
<dbReference type="PROSITE" id="PS00211">
    <property type="entry name" value="ABC_TRANSPORTER_1"/>
    <property type="match status" value="1"/>
</dbReference>
<evidence type="ECO:0000256" key="4">
    <source>
        <dbReference type="ARBA" id="ARBA00022475"/>
    </source>
</evidence>
<gene>
    <name evidence="14" type="ORF">M8523_28010</name>
</gene>
<dbReference type="PANTHER" id="PTHR43166">
    <property type="entry name" value="AMINO ACID IMPORT ATP-BINDING PROTEIN"/>
    <property type="match status" value="1"/>
</dbReference>
<dbReference type="GO" id="GO:0005886">
    <property type="term" value="C:plasma membrane"/>
    <property type="evidence" value="ECO:0007669"/>
    <property type="project" value="UniProtKB-SubCell"/>
</dbReference>
<evidence type="ECO:0000313" key="15">
    <source>
        <dbReference type="Proteomes" id="UP001165667"/>
    </source>
</evidence>
<dbReference type="GO" id="GO:0005524">
    <property type="term" value="F:ATP binding"/>
    <property type="evidence" value="ECO:0007669"/>
    <property type="project" value="UniProtKB-KW"/>
</dbReference>
<dbReference type="InterPro" id="IPR017871">
    <property type="entry name" value="ABC_transporter-like_CS"/>
</dbReference>
<keyword evidence="15" id="KW-1185">Reference proteome</keyword>
<comment type="caution">
    <text evidence="14">The sequence shown here is derived from an EMBL/GenBank/DDBJ whole genome shotgun (WGS) entry which is preliminary data.</text>
</comment>
<keyword evidence="6 14" id="KW-0067">ATP-binding</keyword>
<evidence type="ECO:0000256" key="5">
    <source>
        <dbReference type="ARBA" id="ARBA00022741"/>
    </source>
</evidence>
<dbReference type="PROSITE" id="PS50893">
    <property type="entry name" value="ABC_TRANSPORTER_2"/>
    <property type="match status" value="1"/>
</dbReference>
<dbReference type="GO" id="GO:0015426">
    <property type="term" value="F:ATPase-coupled polar amino acid-transporter activity"/>
    <property type="evidence" value="ECO:0007669"/>
    <property type="project" value="UniProtKB-EC"/>
</dbReference>
<evidence type="ECO:0000313" key="14">
    <source>
        <dbReference type="EMBL" id="MCW6511809.1"/>
    </source>
</evidence>
<evidence type="ECO:0000256" key="7">
    <source>
        <dbReference type="ARBA" id="ARBA00022970"/>
    </source>
</evidence>
<accession>A0AA42CLN3</accession>
<comment type="catalytic activity">
    <reaction evidence="12">
        <text>L-arginine(out) + ATP + H2O = L-arginine(in) + ADP + phosphate + H(+)</text>
        <dbReference type="Rhea" id="RHEA:29879"/>
        <dbReference type="ChEBI" id="CHEBI:15377"/>
        <dbReference type="ChEBI" id="CHEBI:15378"/>
        <dbReference type="ChEBI" id="CHEBI:30616"/>
        <dbReference type="ChEBI" id="CHEBI:32682"/>
        <dbReference type="ChEBI" id="CHEBI:43474"/>
        <dbReference type="ChEBI" id="CHEBI:456216"/>
        <dbReference type="EC" id="7.4.2.1"/>
    </reaction>
    <physiologicalReaction direction="left-to-right" evidence="12">
        <dbReference type="Rhea" id="RHEA:29880"/>
    </physiologicalReaction>
</comment>
<evidence type="ECO:0000259" key="13">
    <source>
        <dbReference type="PROSITE" id="PS50893"/>
    </source>
</evidence>
<sequence>MKGRHQPLSPGVPIIELDGVRLSYGTTAVLRDIDLTIRCGERVAVIGPSGSGKSTLIRCMNGLAVPQAGAVRVFGSDLRDDGALRYCRRHSEMIFQSFNLYAQRNVLDNVTLAPMKLLGLPRRVAEAAARQHLEAMEIAELAHAYPFELSGGQRQRVALARALAKGPDILLLDEPTSALDPERVQGVLQAIERATERGITTVTVTHELGFARRQASRVVFMEAGCIVEDVPVPQCLDAPRSTRLANFLNGRLAPAFG</sequence>
<keyword evidence="7" id="KW-0029">Amino-acid transport</keyword>